<dbReference type="GO" id="GO:0008270">
    <property type="term" value="F:zinc ion binding"/>
    <property type="evidence" value="ECO:0007669"/>
    <property type="project" value="UniProtKB-KW"/>
</dbReference>
<name>A0AAE0IRG1_9PEZI</name>
<evidence type="ECO:0000256" key="4">
    <source>
        <dbReference type="ARBA" id="ARBA00022723"/>
    </source>
</evidence>
<evidence type="ECO:0000256" key="2">
    <source>
        <dbReference type="ARBA" id="ARBA00012251"/>
    </source>
</evidence>
<evidence type="ECO:0000256" key="8">
    <source>
        <dbReference type="ARBA" id="ARBA00022833"/>
    </source>
</evidence>
<dbReference type="PANTHER" id="PTHR11685">
    <property type="entry name" value="RBR FAMILY RING FINGER AND IBR DOMAIN-CONTAINING"/>
    <property type="match status" value="1"/>
</dbReference>
<dbReference type="CDD" id="cd20335">
    <property type="entry name" value="BRcat_RBR"/>
    <property type="match status" value="1"/>
</dbReference>
<feature type="compositionally biased region" description="Basic residues" evidence="10">
    <location>
        <begin position="1"/>
        <end position="12"/>
    </location>
</feature>
<evidence type="ECO:0000259" key="11">
    <source>
        <dbReference type="PROSITE" id="PS50089"/>
    </source>
</evidence>
<dbReference type="Gene3D" id="3.30.40.10">
    <property type="entry name" value="Zinc/RING finger domain, C3HC4 (zinc finger)"/>
    <property type="match status" value="1"/>
</dbReference>
<reference evidence="13" key="1">
    <citation type="journal article" date="2023" name="Mol. Phylogenet. Evol.">
        <title>Genome-scale phylogeny and comparative genomics of the fungal order Sordariales.</title>
        <authorList>
            <person name="Hensen N."/>
            <person name="Bonometti L."/>
            <person name="Westerberg I."/>
            <person name="Brannstrom I.O."/>
            <person name="Guillou S."/>
            <person name="Cros-Aarteil S."/>
            <person name="Calhoun S."/>
            <person name="Haridas S."/>
            <person name="Kuo A."/>
            <person name="Mondo S."/>
            <person name="Pangilinan J."/>
            <person name="Riley R."/>
            <person name="LaButti K."/>
            <person name="Andreopoulos B."/>
            <person name="Lipzen A."/>
            <person name="Chen C."/>
            <person name="Yan M."/>
            <person name="Daum C."/>
            <person name="Ng V."/>
            <person name="Clum A."/>
            <person name="Steindorff A."/>
            <person name="Ohm R.A."/>
            <person name="Martin F."/>
            <person name="Silar P."/>
            <person name="Natvig D.O."/>
            <person name="Lalanne C."/>
            <person name="Gautier V."/>
            <person name="Ament-Velasquez S.L."/>
            <person name="Kruys A."/>
            <person name="Hutchinson M.I."/>
            <person name="Powell A.J."/>
            <person name="Barry K."/>
            <person name="Miller A.N."/>
            <person name="Grigoriev I.V."/>
            <person name="Debuchy R."/>
            <person name="Gladieux P."/>
            <person name="Hiltunen Thoren M."/>
            <person name="Johannesson H."/>
        </authorList>
    </citation>
    <scope>NUCLEOTIDE SEQUENCE</scope>
    <source>
        <strain evidence="13">CBS 118394</strain>
    </source>
</reference>
<dbReference type="PROSITE" id="PS50089">
    <property type="entry name" value="ZF_RING_2"/>
    <property type="match status" value="1"/>
</dbReference>
<comment type="catalytic activity">
    <reaction evidence="1">
        <text>[E2 ubiquitin-conjugating enzyme]-S-ubiquitinyl-L-cysteine + [acceptor protein]-L-lysine = [E2 ubiquitin-conjugating enzyme]-L-cysteine + [acceptor protein]-N(6)-ubiquitinyl-L-lysine.</text>
        <dbReference type="EC" id="2.3.2.31"/>
    </reaction>
</comment>
<keyword evidence="5" id="KW-0677">Repeat</keyword>
<dbReference type="SUPFAM" id="SSF57850">
    <property type="entry name" value="RING/U-box"/>
    <property type="match status" value="3"/>
</dbReference>
<protein>
    <recommendedName>
        <fullName evidence="2">RBR-type E3 ubiquitin transferase</fullName>
        <ecNumber evidence="2">2.3.2.31</ecNumber>
    </recommendedName>
</protein>
<dbReference type="EMBL" id="JAUEDM010000001">
    <property type="protein sequence ID" value="KAK3329695.1"/>
    <property type="molecule type" value="Genomic_DNA"/>
</dbReference>
<sequence>DRQHHPHHRPRNRSTPQPPRAPLPPKLVEVVIKSLDHRHANHIFGVRPGFQVMKFEQVIRDRAEERRRPINPTTLFRFYSHDGTELQQQDVIEPGCPPIWYRMSTPVDEVKDCRFRPWDDNTRWRFDTEFTAELGREIDAGATVGKIRRKIAHHRNIGDPNRVVLIARGGLLQGSLKGESWELQQVKKKWLCRWIAVDVYPENRYFILKGLQREYVCHPDRSDYRKGMLVSDLKHYLATKLFNSARHYGKSRVELGWRHISLKRNGINPGDRTRAYWGATYTFELPIDAAEMFSDEETWLLPATETCSVCIEDKKMGEMPIKVTSGCQHPSTTCKGCVQQWLQSGLESGTWDKLKCPECSEVLKHADVKRYASNDTFARYDALITRAALDGIPNFQWCLSTTCESGQIQEEKCPRFKCESKNCGARYCVVHNVPWHKGETCEEYDRRNQQRKRDDKASEDMINKTSKKCPECKKAVHKWSGCNHITCVCKHEWCYICFAKFERNHVGFLFCRHNPGCTERDPFIDLID</sequence>
<dbReference type="EC" id="2.3.2.31" evidence="2"/>
<dbReference type="GO" id="GO:0061630">
    <property type="term" value="F:ubiquitin protein ligase activity"/>
    <property type="evidence" value="ECO:0007669"/>
    <property type="project" value="UniProtKB-EC"/>
</dbReference>
<evidence type="ECO:0000259" key="12">
    <source>
        <dbReference type="PROSITE" id="PS51873"/>
    </source>
</evidence>
<evidence type="ECO:0000256" key="3">
    <source>
        <dbReference type="ARBA" id="ARBA00022679"/>
    </source>
</evidence>
<organism evidence="13 14">
    <name type="scientific">Apodospora peruviana</name>
    <dbReference type="NCBI Taxonomy" id="516989"/>
    <lineage>
        <taxon>Eukaryota</taxon>
        <taxon>Fungi</taxon>
        <taxon>Dikarya</taxon>
        <taxon>Ascomycota</taxon>
        <taxon>Pezizomycotina</taxon>
        <taxon>Sordariomycetes</taxon>
        <taxon>Sordariomycetidae</taxon>
        <taxon>Sordariales</taxon>
        <taxon>Lasiosphaeriaceae</taxon>
        <taxon>Apodospora</taxon>
    </lineage>
</organism>
<keyword evidence="7" id="KW-0833">Ubl conjugation pathway</keyword>
<evidence type="ECO:0000256" key="9">
    <source>
        <dbReference type="PROSITE-ProRule" id="PRU00175"/>
    </source>
</evidence>
<dbReference type="AlphaFoldDB" id="A0AAE0IRG1"/>
<dbReference type="InterPro" id="IPR044066">
    <property type="entry name" value="TRIAD_supradom"/>
</dbReference>
<evidence type="ECO:0000256" key="10">
    <source>
        <dbReference type="SAM" id="MobiDB-lite"/>
    </source>
</evidence>
<evidence type="ECO:0000256" key="6">
    <source>
        <dbReference type="ARBA" id="ARBA00022771"/>
    </source>
</evidence>
<dbReference type="Proteomes" id="UP001283341">
    <property type="component" value="Unassembled WGS sequence"/>
</dbReference>
<evidence type="ECO:0000256" key="5">
    <source>
        <dbReference type="ARBA" id="ARBA00022737"/>
    </source>
</evidence>
<keyword evidence="8" id="KW-0862">Zinc</keyword>
<reference evidence="13" key="2">
    <citation type="submission" date="2023-06" db="EMBL/GenBank/DDBJ databases">
        <authorList>
            <consortium name="Lawrence Berkeley National Laboratory"/>
            <person name="Haridas S."/>
            <person name="Hensen N."/>
            <person name="Bonometti L."/>
            <person name="Westerberg I."/>
            <person name="Brannstrom I.O."/>
            <person name="Guillou S."/>
            <person name="Cros-Aarteil S."/>
            <person name="Calhoun S."/>
            <person name="Kuo A."/>
            <person name="Mondo S."/>
            <person name="Pangilinan J."/>
            <person name="Riley R."/>
            <person name="Labutti K."/>
            <person name="Andreopoulos B."/>
            <person name="Lipzen A."/>
            <person name="Chen C."/>
            <person name="Yanf M."/>
            <person name="Daum C."/>
            <person name="Ng V."/>
            <person name="Clum A."/>
            <person name="Steindorff A."/>
            <person name="Ohm R."/>
            <person name="Martin F."/>
            <person name="Silar P."/>
            <person name="Natvig D."/>
            <person name="Lalanne C."/>
            <person name="Gautier V."/>
            <person name="Ament-Velasquez S.L."/>
            <person name="Kruys A."/>
            <person name="Hutchinson M.I."/>
            <person name="Powell A.J."/>
            <person name="Barry K."/>
            <person name="Miller A.N."/>
            <person name="Grigoriev I.V."/>
            <person name="Debuchy R."/>
            <person name="Gladieux P."/>
            <person name="Thoren M.H."/>
            <person name="Johannesson H."/>
        </authorList>
    </citation>
    <scope>NUCLEOTIDE SEQUENCE</scope>
    <source>
        <strain evidence="13">CBS 118394</strain>
    </source>
</reference>
<dbReference type="Pfam" id="PF01485">
    <property type="entry name" value="IBR"/>
    <property type="match status" value="1"/>
</dbReference>
<feature type="non-terminal residue" evidence="13">
    <location>
        <position position="1"/>
    </location>
</feature>
<feature type="non-terminal residue" evidence="13">
    <location>
        <position position="528"/>
    </location>
</feature>
<dbReference type="CDD" id="cd20336">
    <property type="entry name" value="Rcat_RBR"/>
    <property type="match status" value="1"/>
</dbReference>
<dbReference type="Pfam" id="PF26200">
    <property type="entry name" value="Rcat_RNF216"/>
    <property type="match status" value="1"/>
</dbReference>
<dbReference type="GO" id="GO:0016567">
    <property type="term" value="P:protein ubiquitination"/>
    <property type="evidence" value="ECO:0007669"/>
    <property type="project" value="InterPro"/>
</dbReference>
<proteinExistence type="predicted"/>
<feature type="domain" description="RING-type" evidence="12">
    <location>
        <begin position="303"/>
        <end position="517"/>
    </location>
</feature>
<evidence type="ECO:0000313" key="14">
    <source>
        <dbReference type="Proteomes" id="UP001283341"/>
    </source>
</evidence>
<dbReference type="Gene3D" id="1.20.120.1750">
    <property type="match status" value="1"/>
</dbReference>
<keyword evidence="3" id="KW-0808">Transferase</keyword>
<dbReference type="PROSITE" id="PS51873">
    <property type="entry name" value="TRIAD"/>
    <property type="match status" value="1"/>
</dbReference>
<comment type="caution">
    <text evidence="13">The sequence shown here is derived from an EMBL/GenBank/DDBJ whole genome shotgun (WGS) entry which is preliminary data.</text>
</comment>
<keyword evidence="14" id="KW-1185">Reference proteome</keyword>
<dbReference type="InterPro" id="IPR031127">
    <property type="entry name" value="E3_UB_ligase_RBR"/>
</dbReference>
<gene>
    <name evidence="13" type="ORF">B0H66DRAFT_442615</name>
</gene>
<keyword evidence="4" id="KW-0479">Metal-binding</keyword>
<keyword evidence="6 9" id="KW-0863">Zinc-finger</keyword>
<feature type="region of interest" description="Disordered" evidence="10">
    <location>
        <begin position="1"/>
        <end position="24"/>
    </location>
</feature>
<feature type="domain" description="RING-type" evidence="11">
    <location>
        <begin position="307"/>
        <end position="360"/>
    </location>
</feature>
<dbReference type="InterPro" id="IPR013083">
    <property type="entry name" value="Znf_RING/FYVE/PHD"/>
</dbReference>
<evidence type="ECO:0000256" key="1">
    <source>
        <dbReference type="ARBA" id="ARBA00001798"/>
    </source>
</evidence>
<evidence type="ECO:0000313" key="13">
    <source>
        <dbReference type="EMBL" id="KAK3329695.1"/>
    </source>
</evidence>
<dbReference type="InterPro" id="IPR002867">
    <property type="entry name" value="IBR_dom"/>
</dbReference>
<accession>A0AAE0IRG1</accession>
<evidence type="ECO:0000256" key="7">
    <source>
        <dbReference type="ARBA" id="ARBA00022786"/>
    </source>
</evidence>
<dbReference type="InterPro" id="IPR001841">
    <property type="entry name" value="Znf_RING"/>
</dbReference>
<dbReference type="SMART" id="SM00647">
    <property type="entry name" value="IBR"/>
    <property type="match status" value="2"/>
</dbReference>